<evidence type="ECO:0000313" key="1">
    <source>
        <dbReference type="EMBL" id="KAA6447697.1"/>
    </source>
</evidence>
<organism evidence="1 2">
    <name type="scientific">Bacillus swezeyi</name>
    <dbReference type="NCBI Taxonomy" id="1925020"/>
    <lineage>
        <taxon>Bacteria</taxon>
        <taxon>Bacillati</taxon>
        <taxon>Bacillota</taxon>
        <taxon>Bacilli</taxon>
        <taxon>Bacillales</taxon>
        <taxon>Bacillaceae</taxon>
        <taxon>Bacillus</taxon>
    </lineage>
</organism>
<protein>
    <submittedName>
        <fullName evidence="1">Uncharacterized protein</fullName>
    </submittedName>
</protein>
<dbReference type="Proteomes" id="UP000324326">
    <property type="component" value="Unassembled WGS sequence"/>
</dbReference>
<dbReference type="EMBL" id="QSND01000005">
    <property type="protein sequence ID" value="KAA6447697.1"/>
    <property type="molecule type" value="Genomic_DNA"/>
</dbReference>
<dbReference type="AlphaFoldDB" id="A0A5M8RGF9"/>
<gene>
    <name evidence="1" type="ORF">DX927_20785</name>
</gene>
<comment type="caution">
    <text evidence="1">The sequence shown here is derived from an EMBL/GenBank/DDBJ whole genome shotgun (WGS) entry which is preliminary data.</text>
</comment>
<evidence type="ECO:0000313" key="2">
    <source>
        <dbReference type="Proteomes" id="UP000324326"/>
    </source>
</evidence>
<reference evidence="1 2" key="1">
    <citation type="submission" date="2018-08" db="EMBL/GenBank/DDBJ databases">
        <title>Bacillus phenotypic plasticity.</title>
        <authorList>
            <person name="Hurtado E."/>
        </authorList>
    </citation>
    <scope>NUCLEOTIDE SEQUENCE [LARGE SCALE GENOMIC DNA]</scope>
    <source>
        <strain evidence="1 2">427</strain>
    </source>
</reference>
<name>A0A5M8RGF9_9BACI</name>
<proteinExistence type="predicted"/>
<accession>A0A5M8RGF9</accession>
<sequence>MSHIIEEKKLLEAVKKDITSLIKMELHSHLEQKKDQDNNPGLQKSYQRLLEARHERSTIYEMSSLSIH</sequence>